<evidence type="ECO:0000313" key="2">
    <source>
        <dbReference type="Proteomes" id="UP000284514"/>
    </source>
</evidence>
<protein>
    <submittedName>
        <fullName evidence="1">Uncharacterized protein</fullName>
    </submittedName>
</protein>
<dbReference type="AlphaFoldDB" id="A0A414BC30"/>
<name>A0A414BC30_BACUN</name>
<gene>
    <name evidence="1" type="ORF">DW831_17070</name>
</gene>
<evidence type="ECO:0000313" key="1">
    <source>
        <dbReference type="EMBL" id="RHC71726.1"/>
    </source>
</evidence>
<dbReference type="EMBL" id="QSIF01000036">
    <property type="protein sequence ID" value="RHC71726.1"/>
    <property type="molecule type" value="Genomic_DNA"/>
</dbReference>
<comment type="caution">
    <text evidence="1">The sequence shown here is derived from an EMBL/GenBank/DDBJ whole genome shotgun (WGS) entry which is preliminary data.</text>
</comment>
<reference evidence="1 2" key="1">
    <citation type="submission" date="2018-08" db="EMBL/GenBank/DDBJ databases">
        <title>A genome reference for cultivated species of the human gut microbiota.</title>
        <authorList>
            <person name="Zou Y."/>
            <person name="Xue W."/>
            <person name="Luo G."/>
        </authorList>
    </citation>
    <scope>NUCLEOTIDE SEQUENCE [LARGE SCALE GENOMIC DNA]</scope>
    <source>
        <strain evidence="1 2">AM34-25</strain>
    </source>
</reference>
<accession>A0A414BC30</accession>
<dbReference type="Proteomes" id="UP000284514">
    <property type="component" value="Unassembled WGS sequence"/>
</dbReference>
<proteinExistence type="predicted"/>
<sequence length="120" mass="13380">MIDKRRLFLFGTLSTLVLSCSTPIVSVLEKNGVQRVGLTQIQRKPNKKRVQPAVIDTTQVYSRETMRKLKEGFTEYEKDDNGEEILSVSLADVQIVAKSKNVAERAGKIAIDFKVDVPAA</sequence>
<organism evidence="1 2">
    <name type="scientific">Bacteroides uniformis</name>
    <dbReference type="NCBI Taxonomy" id="820"/>
    <lineage>
        <taxon>Bacteria</taxon>
        <taxon>Pseudomonadati</taxon>
        <taxon>Bacteroidota</taxon>
        <taxon>Bacteroidia</taxon>
        <taxon>Bacteroidales</taxon>
        <taxon>Bacteroidaceae</taxon>
        <taxon>Bacteroides</taxon>
    </lineage>
</organism>